<dbReference type="EMBL" id="KB201362">
    <property type="protein sequence ID" value="ESO96879.1"/>
    <property type="molecule type" value="Genomic_DNA"/>
</dbReference>
<dbReference type="Proteomes" id="UP000030746">
    <property type="component" value="Unassembled WGS sequence"/>
</dbReference>
<proteinExistence type="predicted"/>
<dbReference type="OrthoDB" id="6143546at2759"/>
<dbReference type="AlphaFoldDB" id="V4C5K7"/>
<dbReference type="CTD" id="20238101"/>
<gene>
    <name evidence="2" type="ORF">LOTGIDRAFT_159627</name>
</gene>
<evidence type="ECO:0000313" key="2">
    <source>
        <dbReference type="EMBL" id="ESO96879.1"/>
    </source>
</evidence>
<evidence type="ECO:0000256" key="1">
    <source>
        <dbReference type="SAM" id="MobiDB-lite"/>
    </source>
</evidence>
<feature type="region of interest" description="Disordered" evidence="1">
    <location>
        <begin position="60"/>
        <end position="172"/>
    </location>
</feature>
<sequence>MAKNSKPLPKWMLKSSNEKKDKTQVKESETEAPKLGLRQTVYFLSEKELLDTAKELLVQAGRGEIITDLEQKKNRNSKRRKLNISSKERPSDPNTSSSSPYKRDTDSPDIFSDLSAGSDDNQNMTNSDKKNQRPNLSDTHKNIDSELKKQQNSVDKAKKHKPDLSVLDEIFS</sequence>
<keyword evidence="3" id="KW-1185">Reference proteome</keyword>
<name>V4C5K7_LOTGI</name>
<protein>
    <submittedName>
        <fullName evidence="2">Uncharacterized protein</fullName>
    </submittedName>
</protein>
<organism evidence="2 3">
    <name type="scientific">Lottia gigantea</name>
    <name type="common">Giant owl limpet</name>
    <dbReference type="NCBI Taxonomy" id="225164"/>
    <lineage>
        <taxon>Eukaryota</taxon>
        <taxon>Metazoa</taxon>
        <taxon>Spiralia</taxon>
        <taxon>Lophotrochozoa</taxon>
        <taxon>Mollusca</taxon>
        <taxon>Gastropoda</taxon>
        <taxon>Patellogastropoda</taxon>
        <taxon>Lottioidea</taxon>
        <taxon>Lottiidae</taxon>
        <taxon>Lottia</taxon>
    </lineage>
</organism>
<accession>V4C5K7</accession>
<dbReference type="GeneID" id="20238101"/>
<dbReference type="HOGENOM" id="CLU_1557017_0_0_1"/>
<evidence type="ECO:0000313" key="3">
    <source>
        <dbReference type="Proteomes" id="UP000030746"/>
    </source>
</evidence>
<dbReference type="RefSeq" id="XP_009052376.1">
    <property type="nucleotide sequence ID" value="XM_009054128.1"/>
</dbReference>
<reference evidence="2 3" key="1">
    <citation type="journal article" date="2013" name="Nature">
        <title>Insights into bilaterian evolution from three spiralian genomes.</title>
        <authorList>
            <person name="Simakov O."/>
            <person name="Marletaz F."/>
            <person name="Cho S.J."/>
            <person name="Edsinger-Gonzales E."/>
            <person name="Havlak P."/>
            <person name="Hellsten U."/>
            <person name="Kuo D.H."/>
            <person name="Larsson T."/>
            <person name="Lv J."/>
            <person name="Arendt D."/>
            <person name="Savage R."/>
            <person name="Osoegawa K."/>
            <person name="de Jong P."/>
            <person name="Grimwood J."/>
            <person name="Chapman J.A."/>
            <person name="Shapiro H."/>
            <person name="Aerts A."/>
            <person name="Otillar R.P."/>
            <person name="Terry A.Y."/>
            <person name="Boore J.L."/>
            <person name="Grigoriev I.V."/>
            <person name="Lindberg D.R."/>
            <person name="Seaver E.C."/>
            <person name="Weisblat D.A."/>
            <person name="Putnam N.H."/>
            <person name="Rokhsar D.S."/>
        </authorList>
    </citation>
    <scope>NUCLEOTIDE SEQUENCE [LARGE SCALE GENOMIC DNA]</scope>
</reference>
<feature type="compositionally biased region" description="Basic and acidic residues" evidence="1">
    <location>
        <begin position="138"/>
        <end position="149"/>
    </location>
</feature>
<feature type="compositionally biased region" description="Basic and acidic residues" evidence="1">
    <location>
        <begin position="16"/>
        <end position="32"/>
    </location>
</feature>
<feature type="region of interest" description="Disordered" evidence="1">
    <location>
        <begin position="1"/>
        <end position="36"/>
    </location>
</feature>
<dbReference type="KEGG" id="lgi:LOTGIDRAFT_159627"/>